<evidence type="ECO:0000259" key="1">
    <source>
        <dbReference type="Pfam" id="PF00501"/>
    </source>
</evidence>
<organism evidence="3 4">
    <name type="scientific">Kribbella albertanoniae</name>
    <dbReference type="NCBI Taxonomy" id="1266829"/>
    <lineage>
        <taxon>Bacteria</taxon>
        <taxon>Bacillati</taxon>
        <taxon>Actinomycetota</taxon>
        <taxon>Actinomycetes</taxon>
        <taxon>Propionibacteriales</taxon>
        <taxon>Kribbellaceae</taxon>
        <taxon>Kribbella</taxon>
    </lineage>
</organism>
<evidence type="ECO:0000259" key="2">
    <source>
        <dbReference type="Pfam" id="PF13193"/>
    </source>
</evidence>
<dbReference type="PROSITE" id="PS00455">
    <property type="entry name" value="AMP_BINDING"/>
    <property type="match status" value="1"/>
</dbReference>
<evidence type="ECO:0000313" key="4">
    <source>
        <dbReference type="Proteomes" id="UP000295075"/>
    </source>
</evidence>
<dbReference type="OrthoDB" id="2472181at2"/>
<dbReference type="InterPro" id="IPR045851">
    <property type="entry name" value="AMP-bd_C_sf"/>
</dbReference>
<accession>A0A4R4QJ91</accession>
<dbReference type="Pfam" id="PF00501">
    <property type="entry name" value="AMP-binding"/>
    <property type="match status" value="1"/>
</dbReference>
<proteinExistence type="predicted"/>
<dbReference type="InterPro" id="IPR000873">
    <property type="entry name" value="AMP-dep_synth/lig_dom"/>
</dbReference>
<dbReference type="SUPFAM" id="SSF56801">
    <property type="entry name" value="Acetyl-CoA synthetase-like"/>
    <property type="match status" value="1"/>
</dbReference>
<sequence>MAPFLMAYDRKHAEMTDHDSSSAELRGRIRAAFGRHATAPAINDGADSWTYSEVRAVVSEYTDLLRESRGPIGLVSHRDPLTSMLYLAAVLEGRTVVPISPTWSATQTSAALHQVGVTEVLRVRTNGFAGRLDGWSAETVKGVDRYRASRPTVSPEPWIYVLHTSGSTGVPKSVPVSAGHLMSFLDYQLPRTDLGPGSRLSSTFDLAFDLAVFDLFGAVLTGATLHLPRGAEHVTSAEYVRRRGLTHWFSVPSVISSAARLKQLTPGAMPTLRVSQFCGEPLTWKQAAEWKLAAPGSIVENLYGPTELALACASYRLPRDSAEWPQTSNATVPIGKIFPHLESRIGSARHAGELLVRGPQRFDGYLRSADNATAFEGAADADLARPLPADDWYRTGDVVSPEDGELVFRGRVDRQVKVNGARVELGEVEFAFLRLPGVRHASAFVETTPLRTSLAVVVSGDAEDHEQTERAAADALPSYARPRRVEWIEDMPLNGNGKVDHRAVAQLQARAPEAGPE</sequence>
<dbReference type="Proteomes" id="UP000295075">
    <property type="component" value="Unassembled WGS sequence"/>
</dbReference>
<gene>
    <name evidence="3" type="ORF">E1261_01815</name>
</gene>
<dbReference type="EMBL" id="SMKA01000003">
    <property type="protein sequence ID" value="TDC35292.1"/>
    <property type="molecule type" value="Genomic_DNA"/>
</dbReference>
<dbReference type="InterPro" id="IPR025110">
    <property type="entry name" value="AMP-bd_C"/>
</dbReference>
<dbReference type="InterPro" id="IPR042099">
    <property type="entry name" value="ANL_N_sf"/>
</dbReference>
<protein>
    <submittedName>
        <fullName evidence="3">D-alanine--poly(Phosphoribitol) ligase</fullName>
    </submittedName>
</protein>
<evidence type="ECO:0000313" key="3">
    <source>
        <dbReference type="EMBL" id="TDC35292.1"/>
    </source>
</evidence>
<dbReference type="Gene3D" id="3.30.300.30">
    <property type="match status" value="1"/>
</dbReference>
<name>A0A4R4QJ91_9ACTN</name>
<feature type="domain" description="AMP-dependent synthetase/ligase" evidence="1">
    <location>
        <begin position="34"/>
        <end position="366"/>
    </location>
</feature>
<reference evidence="3 4" key="1">
    <citation type="submission" date="2019-03" db="EMBL/GenBank/DDBJ databases">
        <title>Draft genome sequences of novel Actinobacteria.</title>
        <authorList>
            <person name="Sahin N."/>
            <person name="Ay H."/>
            <person name="Saygin H."/>
        </authorList>
    </citation>
    <scope>NUCLEOTIDE SEQUENCE [LARGE SCALE GENOMIC DNA]</scope>
    <source>
        <strain evidence="3 4">JCM 30547</strain>
    </source>
</reference>
<dbReference type="InterPro" id="IPR020845">
    <property type="entry name" value="AMP-binding_CS"/>
</dbReference>
<dbReference type="GO" id="GO:0044550">
    <property type="term" value="P:secondary metabolite biosynthetic process"/>
    <property type="evidence" value="ECO:0007669"/>
    <property type="project" value="TreeGrafter"/>
</dbReference>
<feature type="domain" description="AMP-binding enzyme C-terminal" evidence="2">
    <location>
        <begin position="427"/>
        <end position="498"/>
    </location>
</feature>
<comment type="caution">
    <text evidence="3">The sequence shown here is derived from an EMBL/GenBank/DDBJ whole genome shotgun (WGS) entry which is preliminary data.</text>
</comment>
<dbReference type="PANTHER" id="PTHR45527">
    <property type="entry name" value="NONRIBOSOMAL PEPTIDE SYNTHETASE"/>
    <property type="match status" value="1"/>
</dbReference>
<dbReference type="Gene3D" id="3.40.50.12780">
    <property type="entry name" value="N-terminal domain of ligase-like"/>
    <property type="match status" value="1"/>
</dbReference>
<dbReference type="Pfam" id="PF13193">
    <property type="entry name" value="AMP-binding_C"/>
    <property type="match status" value="1"/>
</dbReference>
<dbReference type="GO" id="GO:0043041">
    <property type="term" value="P:amino acid activation for nonribosomal peptide biosynthetic process"/>
    <property type="evidence" value="ECO:0007669"/>
    <property type="project" value="TreeGrafter"/>
</dbReference>
<dbReference type="PANTHER" id="PTHR45527:SF1">
    <property type="entry name" value="FATTY ACID SYNTHASE"/>
    <property type="match status" value="1"/>
</dbReference>
<dbReference type="GO" id="GO:0005737">
    <property type="term" value="C:cytoplasm"/>
    <property type="evidence" value="ECO:0007669"/>
    <property type="project" value="TreeGrafter"/>
</dbReference>
<keyword evidence="4" id="KW-1185">Reference proteome</keyword>
<keyword evidence="3" id="KW-0436">Ligase</keyword>
<dbReference type="GO" id="GO:0016874">
    <property type="term" value="F:ligase activity"/>
    <property type="evidence" value="ECO:0007669"/>
    <property type="project" value="UniProtKB-KW"/>
</dbReference>
<dbReference type="AlphaFoldDB" id="A0A4R4QJ91"/>
<dbReference type="GO" id="GO:0031177">
    <property type="term" value="F:phosphopantetheine binding"/>
    <property type="evidence" value="ECO:0007669"/>
    <property type="project" value="TreeGrafter"/>
</dbReference>